<reference evidence="1 2" key="1">
    <citation type="submission" date="2016-05" db="EMBL/GenBank/DDBJ databases">
        <title>First whole genome sequencing of Entamoeba histolytica HM1:IMSS-clone-6.</title>
        <authorList>
            <person name="Mukherjee Avik.K."/>
            <person name="Izumyama S."/>
            <person name="Nakada-Tsukui K."/>
            <person name="Nozaki T."/>
        </authorList>
    </citation>
    <scope>NUCLEOTIDE SEQUENCE [LARGE SCALE GENOMIC DNA]</scope>
    <source>
        <strain evidence="1 2">HM1:IMSS clone 6</strain>
    </source>
</reference>
<proteinExistence type="predicted"/>
<sequence length="152" mass="17763">MIQSSTTINSKKVSFEELSESEKRIIMIKSITEFTDNDEAMSRTRKLVDYIRTTKPTEILVILQQHEKIVSMGETISKQLELIDLYLKGIGKESSYTLMTYQEKQTEKIICQGKSFDNFIEIIKQSIQVYPEQRFFSYIFPTIQFTLTKIPP</sequence>
<dbReference type="Proteomes" id="UP000078387">
    <property type="component" value="Unassembled WGS sequence"/>
</dbReference>
<accession>A0A175JQV3</accession>
<protein>
    <submittedName>
        <fullName evidence="1">Uncharacterized protein</fullName>
    </submittedName>
</protein>
<gene>
    <name evidence="1" type="ORF">CL6EHI_017770</name>
</gene>
<dbReference type="AlphaFoldDB" id="A0A175JQV3"/>
<dbReference type="VEuPathDB" id="AmoebaDB:EHI5A_064440"/>
<comment type="caution">
    <text evidence="1">The sequence shown here is derived from an EMBL/GenBank/DDBJ whole genome shotgun (WGS) entry which is preliminary data.</text>
</comment>
<dbReference type="eggNOG" id="ENOG502RECJ">
    <property type="taxonomic scope" value="Eukaryota"/>
</dbReference>
<dbReference type="VEuPathDB" id="AmoebaDB:EHI_017770"/>
<evidence type="ECO:0000313" key="1">
    <source>
        <dbReference type="EMBL" id="GAT95865.1"/>
    </source>
</evidence>
<name>A0A175JQV3_ENTHI</name>
<organism evidence="1 2">
    <name type="scientific">Entamoeba histolytica</name>
    <dbReference type="NCBI Taxonomy" id="5759"/>
    <lineage>
        <taxon>Eukaryota</taxon>
        <taxon>Amoebozoa</taxon>
        <taxon>Evosea</taxon>
        <taxon>Archamoebae</taxon>
        <taxon>Mastigamoebida</taxon>
        <taxon>Entamoebidae</taxon>
        <taxon>Entamoeba</taxon>
    </lineage>
</organism>
<evidence type="ECO:0000313" key="2">
    <source>
        <dbReference type="Proteomes" id="UP000078387"/>
    </source>
</evidence>
<dbReference type="EMBL" id="BDEQ01000001">
    <property type="protein sequence ID" value="GAT95865.1"/>
    <property type="molecule type" value="Genomic_DNA"/>
</dbReference>